<gene>
    <name evidence="1" type="ORF">QBC40DRAFT_338565</name>
</gene>
<dbReference type="Proteomes" id="UP001303160">
    <property type="component" value="Unassembled WGS sequence"/>
</dbReference>
<reference evidence="1" key="1">
    <citation type="journal article" date="2023" name="Mol. Phylogenet. Evol.">
        <title>Genome-scale phylogeny and comparative genomics of the fungal order Sordariales.</title>
        <authorList>
            <person name="Hensen N."/>
            <person name="Bonometti L."/>
            <person name="Westerberg I."/>
            <person name="Brannstrom I.O."/>
            <person name="Guillou S."/>
            <person name="Cros-Aarteil S."/>
            <person name="Calhoun S."/>
            <person name="Haridas S."/>
            <person name="Kuo A."/>
            <person name="Mondo S."/>
            <person name="Pangilinan J."/>
            <person name="Riley R."/>
            <person name="LaButti K."/>
            <person name="Andreopoulos B."/>
            <person name="Lipzen A."/>
            <person name="Chen C."/>
            <person name="Yan M."/>
            <person name="Daum C."/>
            <person name="Ng V."/>
            <person name="Clum A."/>
            <person name="Steindorff A."/>
            <person name="Ohm R.A."/>
            <person name="Martin F."/>
            <person name="Silar P."/>
            <person name="Natvig D.O."/>
            <person name="Lalanne C."/>
            <person name="Gautier V."/>
            <person name="Ament-Velasquez S.L."/>
            <person name="Kruys A."/>
            <person name="Hutchinson M.I."/>
            <person name="Powell A.J."/>
            <person name="Barry K."/>
            <person name="Miller A.N."/>
            <person name="Grigoriev I.V."/>
            <person name="Debuchy R."/>
            <person name="Gladieux P."/>
            <person name="Hiltunen Thoren M."/>
            <person name="Johannesson H."/>
        </authorList>
    </citation>
    <scope>NUCLEOTIDE SEQUENCE</scope>
    <source>
        <strain evidence="1">CBS 315.58</strain>
    </source>
</reference>
<name>A0AAN7AUY5_9PEZI</name>
<reference evidence="1" key="2">
    <citation type="submission" date="2023-05" db="EMBL/GenBank/DDBJ databases">
        <authorList>
            <consortium name="Lawrence Berkeley National Laboratory"/>
            <person name="Steindorff A."/>
            <person name="Hensen N."/>
            <person name="Bonometti L."/>
            <person name="Westerberg I."/>
            <person name="Brannstrom I.O."/>
            <person name="Guillou S."/>
            <person name="Cros-Aarteil S."/>
            <person name="Calhoun S."/>
            <person name="Haridas S."/>
            <person name="Kuo A."/>
            <person name="Mondo S."/>
            <person name="Pangilinan J."/>
            <person name="Riley R."/>
            <person name="Labutti K."/>
            <person name="Andreopoulos B."/>
            <person name="Lipzen A."/>
            <person name="Chen C."/>
            <person name="Yanf M."/>
            <person name="Daum C."/>
            <person name="Ng V."/>
            <person name="Clum A."/>
            <person name="Ohm R."/>
            <person name="Martin F."/>
            <person name="Silar P."/>
            <person name="Natvig D."/>
            <person name="Lalanne C."/>
            <person name="Gautier V."/>
            <person name="Ament-Velasquez S.L."/>
            <person name="Kruys A."/>
            <person name="Hutchinson M.I."/>
            <person name="Powell A.J."/>
            <person name="Barry K."/>
            <person name="Miller A.N."/>
            <person name="Grigoriev I.V."/>
            <person name="Debuchy R."/>
            <person name="Gladieux P."/>
            <person name="Thoren M.H."/>
            <person name="Johannesson H."/>
        </authorList>
    </citation>
    <scope>NUCLEOTIDE SEQUENCE</scope>
    <source>
        <strain evidence="1">CBS 315.58</strain>
    </source>
</reference>
<dbReference type="PANTHER" id="PTHR43857">
    <property type="entry name" value="BLR7761 PROTEIN"/>
    <property type="match status" value="1"/>
</dbReference>
<dbReference type="InterPro" id="IPR035959">
    <property type="entry name" value="RutC-like_sf"/>
</dbReference>
<sequence length="132" mass="14187">MGGSTPSLKPMFFTYPGHGEILSKEFHYSQAVRIGNRIEISGEGGWNPTTGAISSSLAEEIEHAFSNVELALQAASPDPTTKVTWRQSVAATLKRFCGPEHRPILTVVGVPQLALPGMNTEIEVVALVDLNN</sequence>
<comment type="caution">
    <text evidence="1">The sequence shown here is derived from an EMBL/GenBank/DDBJ whole genome shotgun (WGS) entry which is preliminary data.</text>
</comment>
<dbReference type="InterPro" id="IPR006175">
    <property type="entry name" value="YjgF/YER057c/UK114"/>
</dbReference>
<dbReference type="SUPFAM" id="SSF55298">
    <property type="entry name" value="YjgF-like"/>
    <property type="match status" value="1"/>
</dbReference>
<keyword evidence="2" id="KW-1185">Reference proteome</keyword>
<dbReference type="AlphaFoldDB" id="A0AAN7AUY5"/>
<dbReference type="Gene3D" id="3.30.1330.40">
    <property type="entry name" value="RutC-like"/>
    <property type="match status" value="1"/>
</dbReference>
<dbReference type="PANTHER" id="PTHR43857:SF1">
    <property type="entry name" value="YJGH FAMILY PROTEIN"/>
    <property type="match status" value="1"/>
</dbReference>
<evidence type="ECO:0000313" key="1">
    <source>
        <dbReference type="EMBL" id="KAK4202116.1"/>
    </source>
</evidence>
<organism evidence="1 2">
    <name type="scientific">Triangularia verruculosa</name>
    <dbReference type="NCBI Taxonomy" id="2587418"/>
    <lineage>
        <taxon>Eukaryota</taxon>
        <taxon>Fungi</taxon>
        <taxon>Dikarya</taxon>
        <taxon>Ascomycota</taxon>
        <taxon>Pezizomycotina</taxon>
        <taxon>Sordariomycetes</taxon>
        <taxon>Sordariomycetidae</taxon>
        <taxon>Sordariales</taxon>
        <taxon>Podosporaceae</taxon>
        <taxon>Triangularia</taxon>
    </lineage>
</organism>
<proteinExistence type="predicted"/>
<protein>
    <submittedName>
        <fullName evidence="1">Endoribonuclease L-PSP/chorismate mutase-like protein</fullName>
    </submittedName>
</protein>
<accession>A0AAN7AUY5</accession>
<dbReference type="Pfam" id="PF01042">
    <property type="entry name" value="Ribonuc_L-PSP"/>
    <property type="match status" value="1"/>
</dbReference>
<dbReference type="EMBL" id="MU863900">
    <property type="protein sequence ID" value="KAK4202116.1"/>
    <property type="molecule type" value="Genomic_DNA"/>
</dbReference>
<evidence type="ECO:0000313" key="2">
    <source>
        <dbReference type="Proteomes" id="UP001303160"/>
    </source>
</evidence>